<dbReference type="Gene3D" id="3.40.390.10">
    <property type="entry name" value="Collagenase (Catalytic Domain)"/>
    <property type="match status" value="1"/>
</dbReference>
<keyword evidence="1" id="KW-0645">Protease</keyword>
<dbReference type="EC" id="3.4.24.-" evidence="1"/>
<evidence type="ECO:0000313" key="3">
    <source>
        <dbReference type="EMBL" id="KAF1961878.1"/>
    </source>
</evidence>
<name>A0A6A5UAV4_9PLEO</name>
<keyword evidence="1" id="KW-0482">Metalloprotease</keyword>
<keyword evidence="1" id="KW-0479">Metal-binding</keyword>
<dbReference type="PROSITE" id="PS51257">
    <property type="entry name" value="PROKAR_LIPOPROTEIN"/>
    <property type="match status" value="1"/>
</dbReference>
<sequence length="376" mass="42865">MKLTALISALLVAFTLGCTIPFNNLAFRSNETHSSAQIVQEALQKSIDGGLAWTEVVKEYTTNPRKPWPRPYDETVTRIEYCYANSYTEYALKHLVESALRVWTDRIGEPNAYNGHSLGIYQSPITNPQQPYCFWNVHPGDPAARQWSNSHPFETVVIEAVSNAFSSDAEASVGYDTNTNAAGRHSLLINLSAWKNEDLVYVIAHEFGHIFGFYHEHQREDRDHYLDFQCHLLIGYDQIKALVENRGQHTMEEVCTNPVLSRFYGWMAHSYSKEEMWDVLGNWKRYGSEGLDLSSIMLYNSWLNLPGNVDQPTWYNAPIVRWSVSYVENPPPYRSGTLCQAYPPIRTVSDGDYTGIKFIYPWKDDSPSKGNASNGH</sequence>
<keyword evidence="1" id="KW-0862">Zinc</keyword>
<dbReference type="GO" id="GO:0004222">
    <property type="term" value="F:metalloendopeptidase activity"/>
    <property type="evidence" value="ECO:0007669"/>
    <property type="project" value="UniProtKB-UniRule"/>
</dbReference>
<accession>A0A6A5UAV4</accession>
<dbReference type="GO" id="GO:0008270">
    <property type="term" value="F:zinc ion binding"/>
    <property type="evidence" value="ECO:0007669"/>
    <property type="project" value="InterPro"/>
</dbReference>
<dbReference type="PRINTS" id="PR00480">
    <property type="entry name" value="ASTACIN"/>
</dbReference>
<feature type="signal peptide" evidence="1">
    <location>
        <begin position="1"/>
        <end position="17"/>
    </location>
</feature>
<protein>
    <recommendedName>
        <fullName evidence="1">Metalloendopeptidase</fullName>
        <ecNumber evidence="1">3.4.24.-</ecNumber>
    </recommendedName>
</protein>
<feature type="chain" id="PRO_5033109558" description="Metalloendopeptidase" evidence="1">
    <location>
        <begin position="18"/>
        <end position="376"/>
    </location>
</feature>
<dbReference type="Proteomes" id="UP000800035">
    <property type="component" value="Unassembled WGS sequence"/>
</dbReference>
<dbReference type="OrthoDB" id="291007at2759"/>
<dbReference type="Pfam" id="PF01400">
    <property type="entry name" value="Astacin"/>
    <property type="match status" value="1"/>
</dbReference>
<evidence type="ECO:0000313" key="4">
    <source>
        <dbReference type="Proteomes" id="UP000800035"/>
    </source>
</evidence>
<evidence type="ECO:0000256" key="1">
    <source>
        <dbReference type="RuleBase" id="RU361183"/>
    </source>
</evidence>
<evidence type="ECO:0000259" key="2">
    <source>
        <dbReference type="SMART" id="SM00235"/>
    </source>
</evidence>
<dbReference type="AlphaFoldDB" id="A0A6A5UAV4"/>
<dbReference type="GO" id="GO:0006508">
    <property type="term" value="P:proteolysis"/>
    <property type="evidence" value="ECO:0007669"/>
    <property type="project" value="UniProtKB-KW"/>
</dbReference>
<dbReference type="SUPFAM" id="SSF55486">
    <property type="entry name" value="Metalloproteases ('zincins'), catalytic domain"/>
    <property type="match status" value="1"/>
</dbReference>
<dbReference type="InterPro" id="IPR006026">
    <property type="entry name" value="Peptidase_Metallo"/>
</dbReference>
<keyword evidence="1" id="KW-0732">Signal</keyword>
<dbReference type="InterPro" id="IPR024079">
    <property type="entry name" value="MetalloPept_cat_dom_sf"/>
</dbReference>
<dbReference type="SMART" id="SM00235">
    <property type="entry name" value="ZnMc"/>
    <property type="match status" value="1"/>
</dbReference>
<gene>
    <name evidence="3" type="ORF">CC80DRAFT_488266</name>
</gene>
<dbReference type="InterPro" id="IPR001506">
    <property type="entry name" value="Peptidase_M12A"/>
</dbReference>
<keyword evidence="1" id="KW-0378">Hydrolase</keyword>
<proteinExistence type="predicted"/>
<dbReference type="EMBL" id="ML976980">
    <property type="protein sequence ID" value="KAF1961878.1"/>
    <property type="molecule type" value="Genomic_DNA"/>
</dbReference>
<organism evidence="3 4">
    <name type="scientific">Byssothecium circinans</name>
    <dbReference type="NCBI Taxonomy" id="147558"/>
    <lineage>
        <taxon>Eukaryota</taxon>
        <taxon>Fungi</taxon>
        <taxon>Dikarya</taxon>
        <taxon>Ascomycota</taxon>
        <taxon>Pezizomycotina</taxon>
        <taxon>Dothideomycetes</taxon>
        <taxon>Pleosporomycetidae</taxon>
        <taxon>Pleosporales</taxon>
        <taxon>Massarineae</taxon>
        <taxon>Massarinaceae</taxon>
        <taxon>Byssothecium</taxon>
    </lineage>
</organism>
<reference evidence="3" key="1">
    <citation type="journal article" date="2020" name="Stud. Mycol.">
        <title>101 Dothideomycetes genomes: a test case for predicting lifestyles and emergence of pathogens.</title>
        <authorList>
            <person name="Haridas S."/>
            <person name="Albert R."/>
            <person name="Binder M."/>
            <person name="Bloem J."/>
            <person name="Labutti K."/>
            <person name="Salamov A."/>
            <person name="Andreopoulos B."/>
            <person name="Baker S."/>
            <person name="Barry K."/>
            <person name="Bills G."/>
            <person name="Bluhm B."/>
            <person name="Cannon C."/>
            <person name="Castanera R."/>
            <person name="Culley D."/>
            <person name="Daum C."/>
            <person name="Ezra D."/>
            <person name="Gonzalez J."/>
            <person name="Henrissat B."/>
            <person name="Kuo A."/>
            <person name="Liang C."/>
            <person name="Lipzen A."/>
            <person name="Lutzoni F."/>
            <person name="Magnuson J."/>
            <person name="Mondo S."/>
            <person name="Nolan M."/>
            <person name="Ohm R."/>
            <person name="Pangilinan J."/>
            <person name="Park H.-J."/>
            <person name="Ramirez L."/>
            <person name="Alfaro M."/>
            <person name="Sun H."/>
            <person name="Tritt A."/>
            <person name="Yoshinaga Y."/>
            <person name="Zwiers L.-H."/>
            <person name="Turgeon B."/>
            <person name="Goodwin S."/>
            <person name="Spatafora J."/>
            <person name="Crous P."/>
            <person name="Grigoriev I."/>
        </authorList>
    </citation>
    <scope>NUCLEOTIDE SEQUENCE</scope>
    <source>
        <strain evidence="3">CBS 675.92</strain>
    </source>
</reference>
<feature type="domain" description="Peptidase metallopeptidase" evidence="2">
    <location>
        <begin position="64"/>
        <end position="240"/>
    </location>
</feature>
<keyword evidence="4" id="KW-1185">Reference proteome</keyword>
<comment type="cofactor">
    <cofactor evidence="1">
        <name>Zn(2+)</name>
        <dbReference type="ChEBI" id="CHEBI:29105"/>
    </cofactor>
    <text evidence="1">Binds 1 zinc ion per subunit.</text>
</comment>